<dbReference type="AlphaFoldDB" id="A0A0J0XCI0"/>
<accession>A0A0J0XCI0</accession>
<dbReference type="SUPFAM" id="SSF53927">
    <property type="entry name" value="Cytidine deaminase-like"/>
    <property type="match status" value="1"/>
</dbReference>
<dbReference type="OrthoDB" id="9980836at2759"/>
<evidence type="ECO:0000313" key="2">
    <source>
        <dbReference type="EMBL" id="KLT38766.1"/>
    </source>
</evidence>
<organism evidence="2 3">
    <name type="scientific">Cutaneotrichosporon oleaginosum</name>
    <dbReference type="NCBI Taxonomy" id="879819"/>
    <lineage>
        <taxon>Eukaryota</taxon>
        <taxon>Fungi</taxon>
        <taxon>Dikarya</taxon>
        <taxon>Basidiomycota</taxon>
        <taxon>Agaricomycotina</taxon>
        <taxon>Tremellomycetes</taxon>
        <taxon>Trichosporonales</taxon>
        <taxon>Trichosporonaceae</taxon>
        <taxon>Cutaneotrichosporon</taxon>
    </lineage>
</organism>
<dbReference type="RefSeq" id="XP_018275257.1">
    <property type="nucleotide sequence ID" value="XM_018424542.1"/>
</dbReference>
<dbReference type="Gene3D" id="3.40.140.10">
    <property type="entry name" value="Cytidine Deaminase, domain 2"/>
    <property type="match status" value="1"/>
</dbReference>
<dbReference type="EMBL" id="KQ087284">
    <property type="protein sequence ID" value="KLT38766.1"/>
    <property type="molecule type" value="Genomic_DNA"/>
</dbReference>
<feature type="domain" description="CMP/dCMP-type deaminase" evidence="1">
    <location>
        <begin position="35"/>
        <end position="109"/>
    </location>
</feature>
<evidence type="ECO:0000313" key="3">
    <source>
        <dbReference type="Proteomes" id="UP000053611"/>
    </source>
</evidence>
<dbReference type="GeneID" id="28985145"/>
<name>A0A0J0XCI0_9TREE</name>
<dbReference type="STRING" id="879819.A0A0J0XCI0"/>
<dbReference type="Proteomes" id="UP000053611">
    <property type="component" value="Unassembled WGS sequence"/>
</dbReference>
<proteinExistence type="predicted"/>
<gene>
    <name evidence="2" type="ORF">CC85DRAFT_289211</name>
</gene>
<dbReference type="GO" id="GO:0006139">
    <property type="term" value="P:nucleobase-containing compound metabolic process"/>
    <property type="evidence" value="ECO:0007669"/>
    <property type="project" value="UniProtKB-ARBA"/>
</dbReference>
<dbReference type="CDD" id="cd01285">
    <property type="entry name" value="nucleoside_deaminase"/>
    <property type="match status" value="1"/>
</dbReference>
<dbReference type="InterPro" id="IPR016193">
    <property type="entry name" value="Cytidine_deaminase-like"/>
</dbReference>
<dbReference type="Pfam" id="PF00383">
    <property type="entry name" value="dCMP_cyt_deam_1"/>
    <property type="match status" value="1"/>
</dbReference>
<protein>
    <submittedName>
        <fullName evidence="2">Cytidine deaminase-like protein</fullName>
    </submittedName>
</protein>
<dbReference type="GO" id="GO:0003824">
    <property type="term" value="F:catalytic activity"/>
    <property type="evidence" value="ECO:0007669"/>
    <property type="project" value="InterPro"/>
</dbReference>
<reference evidence="2 3" key="1">
    <citation type="submission" date="2015-03" db="EMBL/GenBank/DDBJ databases">
        <title>Genomics and transcriptomics of the oil-accumulating basidiomycete yeast T. oleaginosus allow insights into substrate utilization and the diverse evolutionary trajectories of mating systems in fungi.</title>
        <authorList>
            <consortium name="DOE Joint Genome Institute"/>
            <person name="Kourist R."/>
            <person name="Kracht O."/>
            <person name="Bracharz F."/>
            <person name="Lipzen A."/>
            <person name="Nolan M."/>
            <person name="Ohm R."/>
            <person name="Grigoriev I."/>
            <person name="Sun S."/>
            <person name="Heitman J."/>
            <person name="Bruck T."/>
            <person name="Nowrousian M."/>
        </authorList>
    </citation>
    <scope>NUCLEOTIDE SEQUENCE [LARGE SCALE GENOMIC DNA]</scope>
    <source>
        <strain evidence="2 3">IBC0246</strain>
    </source>
</reference>
<evidence type="ECO:0000259" key="1">
    <source>
        <dbReference type="Pfam" id="PF00383"/>
    </source>
</evidence>
<sequence length="208" mass="23063">MSHSPSALLDALLRTTTDAIIPLTADGVRSGCKVFGAAILRKSDLGLVLAATNHETASPLLHGEINCIQQFYALDNHPDPKDCVFFATHEPCSLCLSGITWSGFDNFYYLFTYEDTRDAFAIPHDIKILEEVFKVPAAGETDEQYAARPLYNRENAFFKSKSVAQLMLDLPADEVETARKRVMDVKEAYDRLSQVYQLDKGKAGIPLA</sequence>
<keyword evidence="3" id="KW-1185">Reference proteome</keyword>
<dbReference type="InterPro" id="IPR002125">
    <property type="entry name" value="CMP_dCMP_dom"/>
</dbReference>